<dbReference type="CDD" id="cd14275">
    <property type="entry name" value="UBA_EF-Ts"/>
    <property type="match status" value="1"/>
</dbReference>
<evidence type="ECO:0000256" key="4">
    <source>
        <dbReference type="ARBA" id="ARBA00022917"/>
    </source>
</evidence>
<comment type="function">
    <text evidence="5 6">Associates with the EF-Tu.GDP complex and induces the exchange of GDP to GTP. It remains bound to the aminoacyl-tRNA.EF-Tu.GTP complex up to the GTP hydrolysis stage on the ribosome.</text>
</comment>
<evidence type="ECO:0000313" key="9">
    <source>
        <dbReference type="EMBL" id="PIR93294.1"/>
    </source>
</evidence>
<dbReference type="SUPFAM" id="SSF54713">
    <property type="entry name" value="Elongation factor Ts (EF-Ts), dimerisation domain"/>
    <property type="match status" value="2"/>
</dbReference>
<dbReference type="HAMAP" id="MF_00050">
    <property type="entry name" value="EF_Ts"/>
    <property type="match status" value="1"/>
</dbReference>
<evidence type="ECO:0000259" key="8">
    <source>
        <dbReference type="Pfam" id="PF00889"/>
    </source>
</evidence>
<dbReference type="EMBL" id="PFAR01000018">
    <property type="protein sequence ID" value="PIR93294.1"/>
    <property type="molecule type" value="Genomic_DNA"/>
</dbReference>
<dbReference type="PANTHER" id="PTHR11741">
    <property type="entry name" value="ELONGATION FACTOR TS"/>
    <property type="match status" value="1"/>
</dbReference>
<proteinExistence type="inferred from homology"/>
<feature type="region of interest" description="Involved in Mg(2+) ion dislocation from EF-Tu" evidence="5">
    <location>
        <begin position="78"/>
        <end position="81"/>
    </location>
</feature>
<keyword evidence="5" id="KW-0963">Cytoplasm</keyword>
<evidence type="ECO:0000256" key="5">
    <source>
        <dbReference type="HAMAP-Rule" id="MF_00050"/>
    </source>
</evidence>
<gene>
    <name evidence="5" type="primary">tsf</name>
    <name evidence="9" type="ORF">COT99_01425</name>
</gene>
<keyword evidence="4 5" id="KW-0648">Protein biosynthesis</keyword>
<comment type="subcellular location">
    <subcellularLocation>
        <location evidence="5 7">Cytoplasm</location>
    </subcellularLocation>
</comment>
<sequence>MMEKIKELRDKTGCGIGDCKSALDESGGDIEKAGEILRKKGMAKAAKRAGREASEGIILAGVNESGTEGYMVEINSETDFVSRNEKFQNFAKKAFTILKEQKSSSAGELLSAPMDGSDVKEQLESFSGVIGEKLAISLAAVLKSENGTVASYLHLEGKIGVLVSLDKPDKKELAVDIAMQIAAANPKYLKPEDVLESEIEKEKEIYRAQLKNEGKPEAMMEKIIEGKLKKYYGETCLIKQEYIKDDKKKVEEILGDVKVLEFIRFSLQ</sequence>
<dbReference type="PROSITE" id="PS01126">
    <property type="entry name" value="EF_TS_1"/>
    <property type="match status" value="1"/>
</dbReference>
<evidence type="ECO:0000256" key="1">
    <source>
        <dbReference type="ARBA" id="ARBA00005532"/>
    </source>
</evidence>
<dbReference type="InterPro" id="IPR009060">
    <property type="entry name" value="UBA-like_sf"/>
</dbReference>
<dbReference type="InterPro" id="IPR018101">
    <property type="entry name" value="Transl_elong_Ts_CS"/>
</dbReference>
<keyword evidence="3 5" id="KW-0251">Elongation factor</keyword>
<evidence type="ECO:0000313" key="10">
    <source>
        <dbReference type="Proteomes" id="UP000228626"/>
    </source>
</evidence>
<dbReference type="Gene3D" id="1.10.8.10">
    <property type="entry name" value="DNA helicase RuvA subunit, C-terminal domain"/>
    <property type="match status" value="1"/>
</dbReference>
<dbReference type="InterPro" id="IPR001816">
    <property type="entry name" value="Transl_elong_EFTs/EF1B"/>
</dbReference>
<comment type="similarity">
    <text evidence="1 5 6">Belongs to the EF-Ts family.</text>
</comment>
<dbReference type="InterPro" id="IPR014039">
    <property type="entry name" value="Transl_elong_EFTs/EF1B_dimer"/>
</dbReference>
<dbReference type="GO" id="GO:0003746">
    <property type="term" value="F:translation elongation factor activity"/>
    <property type="evidence" value="ECO:0007669"/>
    <property type="project" value="UniProtKB-UniRule"/>
</dbReference>
<evidence type="ECO:0000256" key="7">
    <source>
        <dbReference type="RuleBase" id="RU000643"/>
    </source>
</evidence>
<dbReference type="PANTHER" id="PTHR11741:SF0">
    <property type="entry name" value="ELONGATION FACTOR TS, MITOCHONDRIAL"/>
    <property type="match status" value="1"/>
</dbReference>
<reference evidence="10" key="1">
    <citation type="submission" date="2017-09" db="EMBL/GenBank/DDBJ databases">
        <title>Depth-based differentiation of microbial function through sediment-hosted aquifers and enrichment of novel symbionts in the deep terrestrial subsurface.</title>
        <authorList>
            <person name="Probst A.J."/>
            <person name="Ladd B."/>
            <person name="Jarett J.K."/>
            <person name="Geller-Mcgrath D.E."/>
            <person name="Sieber C.M.K."/>
            <person name="Emerson J.B."/>
            <person name="Anantharaman K."/>
            <person name="Thomas B.C."/>
            <person name="Malmstrom R."/>
            <person name="Stieglmeier M."/>
            <person name="Klingl A."/>
            <person name="Woyke T."/>
            <person name="Ryan C.M."/>
            <person name="Banfield J.F."/>
        </authorList>
    </citation>
    <scope>NUCLEOTIDE SEQUENCE [LARGE SCALE GENOMIC DNA]</scope>
</reference>
<organism evidence="9 10">
    <name type="scientific">Candidatus Falkowbacteria bacterium CG10_big_fil_rev_8_21_14_0_10_43_10</name>
    <dbReference type="NCBI Taxonomy" id="1974567"/>
    <lineage>
        <taxon>Bacteria</taxon>
        <taxon>Candidatus Falkowiibacteriota</taxon>
    </lineage>
</organism>
<evidence type="ECO:0000256" key="2">
    <source>
        <dbReference type="ARBA" id="ARBA00016956"/>
    </source>
</evidence>
<feature type="domain" description="Translation elongation factor EFTs/EF1B dimerisation" evidence="8">
    <location>
        <begin position="69"/>
        <end position="267"/>
    </location>
</feature>
<dbReference type="Gene3D" id="3.30.479.20">
    <property type="entry name" value="Elongation factor Ts, dimerisation domain"/>
    <property type="match status" value="2"/>
</dbReference>
<evidence type="ECO:0000256" key="3">
    <source>
        <dbReference type="ARBA" id="ARBA00022768"/>
    </source>
</evidence>
<name>A0A2H0V2H5_9BACT</name>
<dbReference type="AlphaFoldDB" id="A0A2H0V2H5"/>
<dbReference type="GO" id="GO:0005737">
    <property type="term" value="C:cytoplasm"/>
    <property type="evidence" value="ECO:0007669"/>
    <property type="project" value="UniProtKB-SubCell"/>
</dbReference>
<dbReference type="InterPro" id="IPR036402">
    <property type="entry name" value="EF-Ts_dimer_sf"/>
</dbReference>
<dbReference type="FunFam" id="1.10.286.20:FF:000001">
    <property type="entry name" value="Elongation factor Ts"/>
    <property type="match status" value="1"/>
</dbReference>
<dbReference type="PROSITE" id="PS01127">
    <property type="entry name" value="EF_TS_2"/>
    <property type="match status" value="1"/>
</dbReference>
<comment type="caution">
    <text evidence="9">The sequence shown here is derived from an EMBL/GenBank/DDBJ whole genome shotgun (WGS) entry which is preliminary data.</text>
</comment>
<dbReference type="NCBIfam" id="TIGR00116">
    <property type="entry name" value="tsf"/>
    <property type="match status" value="1"/>
</dbReference>
<accession>A0A2H0V2H5</accession>
<evidence type="ECO:0000256" key="6">
    <source>
        <dbReference type="RuleBase" id="RU000642"/>
    </source>
</evidence>
<dbReference type="SUPFAM" id="SSF46934">
    <property type="entry name" value="UBA-like"/>
    <property type="match status" value="1"/>
</dbReference>
<dbReference type="Proteomes" id="UP000228626">
    <property type="component" value="Unassembled WGS sequence"/>
</dbReference>
<dbReference type="Pfam" id="PF00889">
    <property type="entry name" value="EF_TS"/>
    <property type="match status" value="1"/>
</dbReference>
<protein>
    <recommendedName>
        <fullName evidence="2 5">Elongation factor Ts</fullName>
        <shortName evidence="5">EF-Ts</shortName>
    </recommendedName>
</protein>
<dbReference type="FunFam" id="1.10.8.10:FF:000001">
    <property type="entry name" value="Elongation factor Ts"/>
    <property type="match status" value="1"/>
</dbReference>
<dbReference type="Gene3D" id="1.10.286.20">
    <property type="match status" value="1"/>
</dbReference>